<proteinExistence type="inferred from homology"/>
<keyword evidence="4 7" id="KW-0812">Transmembrane</keyword>
<evidence type="ECO:0000256" key="6">
    <source>
        <dbReference type="ARBA" id="ARBA00023136"/>
    </source>
</evidence>
<comment type="subcellular location">
    <subcellularLocation>
        <location evidence="1 7">Cell membrane</location>
        <topology evidence="1 7">Multi-pass membrane protein</topology>
    </subcellularLocation>
</comment>
<keyword evidence="2 7" id="KW-0813">Transport</keyword>
<feature type="domain" description="ABC transmembrane type-1" evidence="8">
    <location>
        <begin position="66"/>
        <end position="281"/>
    </location>
</feature>
<keyword evidence="5 7" id="KW-1133">Transmembrane helix</keyword>
<organism evidence="9 10">
    <name type="scientific">Chromohalobacter canadensis</name>
    <dbReference type="NCBI Taxonomy" id="141389"/>
    <lineage>
        <taxon>Bacteria</taxon>
        <taxon>Pseudomonadati</taxon>
        <taxon>Pseudomonadota</taxon>
        <taxon>Gammaproteobacteria</taxon>
        <taxon>Oceanospirillales</taxon>
        <taxon>Halomonadaceae</taxon>
        <taxon>Chromohalobacter</taxon>
    </lineage>
</organism>
<dbReference type="Gene3D" id="1.10.3720.10">
    <property type="entry name" value="MetI-like"/>
    <property type="match status" value="2"/>
</dbReference>
<feature type="transmembrane region" description="Helical" evidence="7">
    <location>
        <begin position="117"/>
        <end position="137"/>
    </location>
</feature>
<feature type="transmembrane region" description="Helical" evidence="7">
    <location>
        <begin position="400"/>
        <end position="426"/>
    </location>
</feature>
<dbReference type="AlphaFoldDB" id="A0A285VHP2"/>
<evidence type="ECO:0000256" key="4">
    <source>
        <dbReference type="ARBA" id="ARBA00022692"/>
    </source>
</evidence>
<feature type="domain" description="ABC transmembrane type-1" evidence="8">
    <location>
        <begin position="366"/>
        <end position="558"/>
    </location>
</feature>
<gene>
    <name evidence="9" type="ORF">SAMN05421509_102125</name>
</gene>
<feature type="transmembrane region" description="Helical" evidence="7">
    <location>
        <begin position="311"/>
        <end position="337"/>
    </location>
</feature>
<evidence type="ECO:0000256" key="5">
    <source>
        <dbReference type="ARBA" id="ARBA00022989"/>
    </source>
</evidence>
<evidence type="ECO:0000256" key="3">
    <source>
        <dbReference type="ARBA" id="ARBA00022475"/>
    </source>
</evidence>
<feature type="transmembrane region" description="Helical" evidence="7">
    <location>
        <begin position="490"/>
        <end position="511"/>
    </location>
</feature>
<evidence type="ECO:0000259" key="8">
    <source>
        <dbReference type="PROSITE" id="PS50928"/>
    </source>
</evidence>
<feature type="transmembrane region" description="Helical" evidence="7">
    <location>
        <begin position="20"/>
        <end position="46"/>
    </location>
</feature>
<feature type="transmembrane region" description="Helical" evidence="7">
    <location>
        <begin position="66"/>
        <end position="96"/>
    </location>
</feature>
<dbReference type="SUPFAM" id="SSF161098">
    <property type="entry name" value="MetI-like"/>
    <property type="match status" value="2"/>
</dbReference>
<evidence type="ECO:0000256" key="2">
    <source>
        <dbReference type="ARBA" id="ARBA00022448"/>
    </source>
</evidence>
<feature type="transmembrane region" description="Helical" evidence="7">
    <location>
        <begin position="215"/>
        <end position="238"/>
    </location>
</feature>
<dbReference type="PANTHER" id="PTHR30183">
    <property type="entry name" value="MOLYBDENUM TRANSPORT SYSTEM PERMEASE PROTEIN MODB"/>
    <property type="match status" value="1"/>
</dbReference>
<feature type="transmembrane region" description="Helical" evidence="7">
    <location>
        <begin position="438"/>
        <end position="457"/>
    </location>
</feature>
<dbReference type="Proteomes" id="UP000219023">
    <property type="component" value="Unassembled WGS sequence"/>
</dbReference>
<evidence type="ECO:0000256" key="1">
    <source>
        <dbReference type="ARBA" id="ARBA00004651"/>
    </source>
</evidence>
<evidence type="ECO:0000313" key="9">
    <source>
        <dbReference type="EMBL" id="SOC53088.1"/>
    </source>
</evidence>
<sequence>MRTDRRLGAFALTVITVRRLTLTLIGLSVGVGLLGVLAPAFGWLPALGGEQVTLAHWRALFAKPGLVTMITLSLVPGIVSALVAFIAVVTLCGTCLHMRLFSLLRRLLSPLLAVPHAAAAIGLAFLIAPSGLASRAISPWATGWQAPPDYLLPGDPWGLALTLGLVTKEMPFLLLMTLAALPQCQAAQRLQVARALGYAPLTAFLKGVLPSLYPLIRLPLFAVIAYATASVDMALILGPSTPPPLAVAVIRWMQDPQLSMRFVASSAAVLQLIVTLGALALWWLGERVVIWVARARIHDGRRHTLARSGPLMGLGLAGLPILLMLAGLLGLVLWSLATYWPFPELFPSPLTARNWIRALPSLYEPLLTTSALALLSTFIALVLVTLLLEAEHITAKRRDSAASFAATTLLYLPLLVPPVAFLFGLVQWQTQLGMQPGHLAVLGGHLLFVLPYVYLSLAESQRRLDPRWTQMAATLGAGPARRFWRVRLPLLTVPLLTASAVGMAVSVAQYLPTVLLGAGRVTTLTSEAVSLASGGDRRLTAVLALLQLALPALGFLLALGLPRWCLRNRSGLWRTT</sequence>
<dbReference type="RefSeq" id="WP_245846337.1">
    <property type="nucleotide sequence ID" value="NZ_OBQJ01000002.1"/>
</dbReference>
<dbReference type="GO" id="GO:0055085">
    <property type="term" value="P:transmembrane transport"/>
    <property type="evidence" value="ECO:0007669"/>
    <property type="project" value="InterPro"/>
</dbReference>
<accession>A0A285VHP2</accession>
<dbReference type="InterPro" id="IPR035906">
    <property type="entry name" value="MetI-like_sf"/>
</dbReference>
<feature type="transmembrane region" description="Helical" evidence="7">
    <location>
        <begin position="258"/>
        <end position="284"/>
    </location>
</feature>
<dbReference type="InterPro" id="IPR000515">
    <property type="entry name" value="MetI-like"/>
</dbReference>
<dbReference type="PROSITE" id="PS50928">
    <property type="entry name" value="ABC_TM1"/>
    <property type="match status" value="2"/>
</dbReference>
<evidence type="ECO:0000313" key="10">
    <source>
        <dbReference type="Proteomes" id="UP000219023"/>
    </source>
</evidence>
<feature type="transmembrane region" description="Helical" evidence="7">
    <location>
        <begin position="366"/>
        <end position="388"/>
    </location>
</feature>
<comment type="similarity">
    <text evidence="7">Belongs to the binding-protein-dependent transport system permease family.</text>
</comment>
<feature type="transmembrane region" description="Helical" evidence="7">
    <location>
        <begin position="539"/>
        <end position="561"/>
    </location>
</feature>
<dbReference type="PANTHER" id="PTHR30183:SF6">
    <property type="entry name" value="INNER MEMBRANE ABC TRANSPORTER PERMEASE PROTEIN YNJC"/>
    <property type="match status" value="1"/>
</dbReference>
<dbReference type="GO" id="GO:0005886">
    <property type="term" value="C:plasma membrane"/>
    <property type="evidence" value="ECO:0007669"/>
    <property type="project" value="UniProtKB-SubCell"/>
</dbReference>
<dbReference type="EMBL" id="OBQJ01000002">
    <property type="protein sequence ID" value="SOC53088.1"/>
    <property type="molecule type" value="Genomic_DNA"/>
</dbReference>
<dbReference type="Pfam" id="PF00528">
    <property type="entry name" value="BPD_transp_1"/>
    <property type="match status" value="1"/>
</dbReference>
<feature type="transmembrane region" description="Helical" evidence="7">
    <location>
        <begin position="157"/>
        <end position="181"/>
    </location>
</feature>
<evidence type="ECO:0000256" key="7">
    <source>
        <dbReference type="RuleBase" id="RU363032"/>
    </source>
</evidence>
<protein>
    <submittedName>
        <fullName evidence="9">Putative thiamine transport system permease protein</fullName>
    </submittedName>
</protein>
<keyword evidence="6 7" id="KW-0472">Membrane</keyword>
<reference evidence="9 10" key="1">
    <citation type="submission" date="2017-08" db="EMBL/GenBank/DDBJ databases">
        <authorList>
            <person name="de Groot N.N."/>
        </authorList>
    </citation>
    <scope>NUCLEOTIDE SEQUENCE [LARGE SCALE GENOMIC DNA]</scope>
    <source>
        <strain evidence="9 10">USBA 855</strain>
    </source>
</reference>
<name>A0A285VHP2_9GAMM</name>
<keyword evidence="3" id="KW-1003">Cell membrane</keyword>